<protein>
    <submittedName>
        <fullName evidence="1">Uncharacterized protein</fullName>
    </submittedName>
</protein>
<sequence length="58" mass="6439">MDNRIIEMQPKQELYCKTSIVSPGTDAITELKQQIAASVNKVEKLSVTRNSCPRSNSS</sequence>
<dbReference type="Proteomes" id="UP000054359">
    <property type="component" value="Unassembled WGS sequence"/>
</dbReference>
<keyword evidence="2" id="KW-1185">Reference proteome</keyword>
<feature type="non-terminal residue" evidence="1">
    <location>
        <position position="58"/>
    </location>
</feature>
<gene>
    <name evidence="1" type="ORF">X975_13231</name>
</gene>
<dbReference type="AlphaFoldDB" id="A0A087V0I4"/>
<organism evidence="1 2">
    <name type="scientific">Stegodyphus mimosarum</name>
    <name type="common">African social velvet spider</name>
    <dbReference type="NCBI Taxonomy" id="407821"/>
    <lineage>
        <taxon>Eukaryota</taxon>
        <taxon>Metazoa</taxon>
        <taxon>Ecdysozoa</taxon>
        <taxon>Arthropoda</taxon>
        <taxon>Chelicerata</taxon>
        <taxon>Arachnida</taxon>
        <taxon>Araneae</taxon>
        <taxon>Araneomorphae</taxon>
        <taxon>Entelegynae</taxon>
        <taxon>Eresoidea</taxon>
        <taxon>Eresidae</taxon>
        <taxon>Stegodyphus</taxon>
    </lineage>
</organism>
<accession>A0A087V0I4</accession>
<evidence type="ECO:0000313" key="2">
    <source>
        <dbReference type="Proteomes" id="UP000054359"/>
    </source>
</evidence>
<evidence type="ECO:0000313" key="1">
    <source>
        <dbReference type="EMBL" id="KFM83123.1"/>
    </source>
</evidence>
<reference evidence="1 2" key="1">
    <citation type="submission" date="2013-11" db="EMBL/GenBank/DDBJ databases">
        <title>Genome sequencing of Stegodyphus mimosarum.</title>
        <authorList>
            <person name="Bechsgaard J."/>
        </authorList>
    </citation>
    <scope>NUCLEOTIDE SEQUENCE [LARGE SCALE GENOMIC DNA]</scope>
</reference>
<proteinExistence type="predicted"/>
<dbReference type="EMBL" id="KL811190">
    <property type="protein sequence ID" value="KFM83123.1"/>
    <property type="molecule type" value="Genomic_DNA"/>
</dbReference>
<name>A0A087V0I4_STEMI</name>